<dbReference type="Gene3D" id="1.10.10.10">
    <property type="entry name" value="Winged helix-like DNA-binding domain superfamily/Winged helix DNA-binding domain"/>
    <property type="match status" value="1"/>
</dbReference>
<keyword evidence="2" id="KW-0238">DNA-binding</keyword>
<protein>
    <submittedName>
        <fullName evidence="5">Crp/Fnr family transcriptional regulator</fullName>
    </submittedName>
</protein>
<organism evidence="5 6">
    <name type="scientific">Amedibacillus hominis</name>
    <dbReference type="NCBI Taxonomy" id="2897776"/>
    <lineage>
        <taxon>Bacteria</taxon>
        <taxon>Bacillati</taxon>
        <taxon>Bacillota</taxon>
        <taxon>Erysipelotrichia</taxon>
        <taxon>Erysipelotrichales</taxon>
        <taxon>Erysipelotrichaceae</taxon>
        <taxon>Amedibacillus</taxon>
    </lineage>
</organism>
<dbReference type="InterPro" id="IPR000595">
    <property type="entry name" value="cNMP-bd_dom"/>
</dbReference>
<feature type="domain" description="HTH crp-type" evidence="4">
    <location>
        <begin position="151"/>
        <end position="199"/>
    </location>
</feature>
<keyword evidence="3" id="KW-0804">Transcription</keyword>
<dbReference type="SUPFAM" id="SSF51206">
    <property type="entry name" value="cAMP-binding domain-like"/>
    <property type="match status" value="1"/>
</dbReference>
<dbReference type="Gene3D" id="2.60.120.10">
    <property type="entry name" value="Jelly Rolls"/>
    <property type="match status" value="1"/>
</dbReference>
<accession>A0ABS9R5I5</accession>
<gene>
    <name evidence="5" type="ORF">LQE99_07190</name>
</gene>
<dbReference type="SUPFAM" id="SSF46785">
    <property type="entry name" value="Winged helix' DNA-binding domain"/>
    <property type="match status" value="1"/>
</dbReference>
<evidence type="ECO:0000256" key="1">
    <source>
        <dbReference type="ARBA" id="ARBA00023015"/>
    </source>
</evidence>
<reference evidence="5 6" key="1">
    <citation type="submission" date="2022-02" db="EMBL/GenBank/DDBJ databases">
        <title>Genome of Erysipelotrichaceae sp. nov. NSJ-176 isolated from human feces.</title>
        <authorList>
            <person name="Abdugheni R."/>
        </authorList>
    </citation>
    <scope>NUCLEOTIDE SEQUENCE [LARGE SCALE GENOMIC DNA]</scope>
    <source>
        <strain evidence="5 6">NSJ-176</strain>
    </source>
</reference>
<evidence type="ECO:0000256" key="2">
    <source>
        <dbReference type="ARBA" id="ARBA00023125"/>
    </source>
</evidence>
<dbReference type="InterPro" id="IPR018490">
    <property type="entry name" value="cNMP-bd_dom_sf"/>
</dbReference>
<dbReference type="Pfam" id="PF13545">
    <property type="entry name" value="HTH_Crp_2"/>
    <property type="match status" value="1"/>
</dbReference>
<dbReference type="EMBL" id="JAKVPQ010000004">
    <property type="protein sequence ID" value="MCH4284915.1"/>
    <property type="molecule type" value="Genomic_DNA"/>
</dbReference>
<dbReference type="InterPro" id="IPR036390">
    <property type="entry name" value="WH_DNA-bd_sf"/>
</dbReference>
<proteinExistence type="predicted"/>
<dbReference type="InterPro" id="IPR036388">
    <property type="entry name" value="WH-like_DNA-bd_sf"/>
</dbReference>
<keyword evidence="6" id="KW-1185">Reference proteome</keyword>
<name>A0ABS9R5I5_9FIRM</name>
<keyword evidence="1" id="KW-0805">Transcription regulation</keyword>
<comment type="caution">
    <text evidence="5">The sequence shown here is derived from an EMBL/GenBank/DDBJ whole genome shotgun (WGS) entry which is preliminary data.</text>
</comment>
<dbReference type="Proteomes" id="UP001202402">
    <property type="component" value="Unassembled WGS sequence"/>
</dbReference>
<evidence type="ECO:0000313" key="5">
    <source>
        <dbReference type="EMBL" id="MCH4284915.1"/>
    </source>
</evidence>
<dbReference type="InterPro" id="IPR012318">
    <property type="entry name" value="HTH_CRP"/>
</dbReference>
<dbReference type="CDD" id="cd00038">
    <property type="entry name" value="CAP_ED"/>
    <property type="match status" value="1"/>
</dbReference>
<evidence type="ECO:0000256" key="3">
    <source>
        <dbReference type="ARBA" id="ARBA00023163"/>
    </source>
</evidence>
<dbReference type="RefSeq" id="WP_117452794.1">
    <property type="nucleotide sequence ID" value="NZ_JAKVPQ010000004.1"/>
</dbReference>
<dbReference type="SMART" id="SM00419">
    <property type="entry name" value="HTH_CRP"/>
    <property type="match status" value="1"/>
</dbReference>
<dbReference type="InterPro" id="IPR014710">
    <property type="entry name" value="RmlC-like_jellyroll"/>
</dbReference>
<dbReference type="Pfam" id="PF00027">
    <property type="entry name" value="cNMP_binding"/>
    <property type="match status" value="1"/>
</dbReference>
<sequence>MKDIQLYYPVLDQYTQIQELACIQVKAKEILKQPYMQCAGFPLLTKGALRITQILENGEESFLYDLKPGDYCHEVMNCLIKQNSGNIKSMALVDSTIYLVSPAFFQNVLMKDAAFLLAVYSDAITKMHKLMANNQLKNESVEERLLGYLISQTTSRIYVTHKDIAFELHSAREVISRKLKEYEQYGWVVLGKGKIEIIDILALEKEYRKVKR</sequence>
<evidence type="ECO:0000313" key="6">
    <source>
        <dbReference type="Proteomes" id="UP001202402"/>
    </source>
</evidence>
<evidence type="ECO:0000259" key="4">
    <source>
        <dbReference type="SMART" id="SM00419"/>
    </source>
</evidence>